<dbReference type="PANTHER" id="PTHR48098:SF1">
    <property type="entry name" value="DIACYLGLYCEROL ACYLTRANSFERASE_MYCOLYLTRANSFERASE AG85A"/>
    <property type="match status" value="1"/>
</dbReference>
<dbReference type="InterPro" id="IPR000801">
    <property type="entry name" value="Esterase-like"/>
</dbReference>
<protein>
    <submittedName>
        <fullName evidence="2">S-formylglutathione hydrolase FrmB</fullName>
    </submittedName>
</protein>
<dbReference type="EMBL" id="FQVL01000007">
    <property type="protein sequence ID" value="SHF08185.1"/>
    <property type="molecule type" value="Genomic_DNA"/>
</dbReference>
<dbReference type="PANTHER" id="PTHR48098">
    <property type="entry name" value="ENTEROCHELIN ESTERASE-RELATED"/>
    <property type="match status" value="1"/>
</dbReference>
<dbReference type="Proteomes" id="UP000184476">
    <property type="component" value="Unassembled WGS sequence"/>
</dbReference>
<feature type="signal peptide" evidence="1">
    <location>
        <begin position="1"/>
        <end position="28"/>
    </location>
</feature>
<proteinExistence type="predicted"/>
<organism evidence="2 3">
    <name type="scientific">Seinonella peptonophila</name>
    <dbReference type="NCBI Taxonomy" id="112248"/>
    <lineage>
        <taxon>Bacteria</taxon>
        <taxon>Bacillati</taxon>
        <taxon>Bacillota</taxon>
        <taxon>Bacilli</taxon>
        <taxon>Bacillales</taxon>
        <taxon>Thermoactinomycetaceae</taxon>
        <taxon>Seinonella</taxon>
    </lineage>
</organism>
<evidence type="ECO:0000313" key="3">
    <source>
        <dbReference type="Proteomes" id="UP000184476"/>
    </source>
</evidence>
<dbReference type="GO" id="GO:0016787">
    <property type="term" value="F:hydrolase activity"/>
    <property type="evidence" value="ECO:0007669"/>
    <property type="project" value="UniProtKB-KW"/>
</dbReference>
<reference evidence="2 3" key="1">
    <citation type="submission" date="2016-11" db="EMBL/GenBank/DDBJ databases">
        <authorList>
            <person name="Jaros S."/>
            <person name="Januszkiewicz K."/>
            <person name="Wedrychowicz H."/>
        </authorList>
    </citation>
    <scope>NUCLEOTIDE SEQUENCE [LARGE SCALE GENOMIC DNA]</scope>
    <source>
        <strain evidence="2 3">DSM 44666</strain>
    </source>
</reference>
<feature type="chain" id="PRO_5012815817" evidence="1">
    <location>
        <begin position="29"/>
        <end position="334"/>
    </location>
</feature>
<name>A0A1M4YQW0_9BACL</name>
<dbReference type="InterPro" id="IPR029058">
    <property type="entry name" value="AB_hydrolase_fold"/>
</dbReference>
<dbReference type="STRING" id="112248.SAMN05444392_10795"/>
<keyword evidence="3" id="KW-1185">Reference proteome</keyword>
<accession>A0A1M4YQW0</accession>
<dbReference type="GO" id="GO:0016747">
    <property type="term" value="F:acyltransferase activity, transferring groups other than amino-acyl groups"/>
    <property type="evidence" value="ECO:0007669"/>
    <property type="project" value="TreeGrafter"/>
</dbReference>
<dbReference type="Gene3D" id="3.40.50.1820">
    <property type="entry name" value="alpha/beta hydrolase"/>
    <property type="match status" value="1"/>
</dbReference>
<sequence>MRIGFIVVLTCMLALSTFISLSTTKVEAAANGGKVMSEKWRDDRTLELTISSPSVEGTKKVLLLLPKSWSKTSDQKWPTLWLLHGGGGNQVDWLKNTDVASLTKNLDLIVVMPETSDCSAYSDWWNDGKLGKPAWETYLTKDVREILESGYKANENRAIAGLSMGGLGALKLAANHPKMFQAAASFSGNVDILHRYNNSLTGPDYPGLGCISKWKSINDWKRVWGDPQVPAQKEIWKRNNPYDQAEKLSQLHYLYVSSGTGFGSPLKVGNQFDLIEQEVNRQAHGLVEKLNQLHIPVASHFYSGNHSWPYWKQELHKALPGILNALHVDGDHKQ</sequence>
<evidence type="ECO:0000256" key="1">
    <source>
        <dbReference type="SAM" id="SignalP"/>
    </source>
</evidence>
<gene>
    <name evidence="2" type="ORF">SAMN05444392_10795</name>
</gene>
<keyword evidence="2" id="KW-0378">Hydrolase</keyword>
<dbReference type="AlphaFoldDB" id="A0A1M4YQW0"/>
<keyword evidence="1" id="KW-0732">Signal</keyword>
<dbReference type="SUPFAM" id="SSF53474">
    <property type="entry name" value="alpha/beta-Hydrolases"/>
    <property type="match status" value="1"/>
</dbReference>
<dbReference type="Pfam" id="PF00756">
    <property type="entry name" value="Esterase"/>
    <property type="match status" value="1"/>
</dbReference>
<evidence type="ECO:0000313" key="2">
    <source>
        <dbReference type="EMBL" id="SHF08185.1"/>
    </source>
</evidence>
<dbReference type="InterPro" id="IPR050583">
    <property type="entry name" value="Mycobacterial_A85_antigen"/>
</dbReference>